<evidence type="ECO:0000256" key="6">
    <source>
        <dbReference type="ARBA" id="ARBA00022777"/>
    </source>
</evidence>
<evidence type="ECO:0000259" key="7">
    <source>
        <dbReference type="PROSITE" id="PS51093"/>
    </source>
</evidence>
<accession>A0A7G9GRP2</accession>
<evidence type="ECO:0000256" key="4">
    <source>
        <dbReference type="ARBA" id="ARBA00022679"/>
    </source>
</evidence>
<proteinExistence type="predicted"/>
<dbReference type="InterPro" id="IPR001127">
    <property type="entry name" value="PTS_EIIA_1_perm"/>
</dbReference>
<dbReference type="Proteomes" id="UP000515856">
    <property type="component" value="Chromosome"/>
</dbReference>
<keyword evidence="3 8" id="KW-0762">Sugar transport</keyword>
<dbReference type="InterPro" id="IPR050890">
    <property type="entry name" value="PTS_EIIA_component"/>
</dbReference>
<dbReference type="PANTHER" id="PTHR45008">
    <property type="entry name" value="PTS SYSTEM GLUCOSE-SPECIFIC EIIA COMPONENT"/>
    <property type="match status" value="1"/>
</dbReference>
<dbReference type="Gene3D" id="2.70.70.10">
    <property type="entry name" value="Glucose Permease (Domain IIA)"/>
    <property type="match status" value="1"/>
</dbReference>
<dbReference type="PROSITE" id="PS00371">
    <property type="entry name" value="PTS_EIIA_TYPE_1_HIS"/>
    <property type="match status" value="1"/>
</dbReference>
<dbReference type="SUPFAM" id="SSF51261">
    <property type="entry name" value="Duplicated hybrid motif"/>
    <property type="match status" value="1"/>
</dbReference>
<dbReference type="PROSITE" id="PS51093">
    <property type="entry name" value="PTS_EIIA_TYPE_1"/>
    <property type="match status" value="1"/>
</dbReference>
<dbReference type="RefSeq" id="WP_117536461.1">
    <property type="nucleotide sequence ID" value="NZ_CP060636.1"/>
</dbReference>
<dbReference type="GO" id="GO:0009401">
    <property type="term" value="P:phosphoenolpyruvate-dependent sugar phosphotransferase system"/>
    <property type="evidence" value="ECO:0007669"/>
    <property type="project" value="UniProtKB-KW"/>
</dbReference>
<evidence type="ECO:0000256" key="2">
    <source>
        <dbReference type="ARBA" id="ARBA00022448"/>
    </source>
</evidence>
<feature type="domain" description="PTS EIIA type-1" evidence="7">
    <location>
        <begin position="27"/>
        <end position="132"/>
    </location>
</feature>
<dbReference type="FunFam" id="2.70.70.10:FF:000001">
    <property type="entry name" value="PTS system glucose-specific IIA component"/>
    <property type="match status" value="1"/>
</dbReference>
<dbReference type="NCBIfam" id="TIGR00830">
    <property type="entry name" value="PTBA"/>
    <property type="match status" value="1"/>
</dbReference>
<dbReference type="EMBL" id="CP060636">
    <property type="protein sequence ID" value="QNM13474.1"/>
    <property type="molecule type" value="Genomic_DNA"/>
</dbReference>
<organism evidence="8 9">
    <name type="scientific">[Eubacterium] hominis</name>
    <dbReference type="NCBI Taxonomy" id="2764325"/>
    <lineage>
        <taxon>Bacteria</taxon>
        <taxon>Bacillati</taxon>
        <taxon>Bacillota</taxon>
        <taxon>Erysipelotrichia</taxon>
        <taxon>Erysipelotrichales</taxon>
        <taxon>Erysipelotrichaceae</taxon>
        <taxon>Amedibacillus</taxon>
    </lineage>
</organism>
<evidence type="ECO:0000313" key="8">
    <source>
        <dbReference type="EMBL" id="QNM13474.1"/>
    </source>
</evidence>
<dbReference type="InterPro" id="IPR011055">
    <property type="entry name" value="Dup_hybrid_motif"/>
</dbReference>
<keyword evidence="9" id="KW-1185">Reference proteome</keyword>
<evidence type="ECO:0000256" key="3">
    <source>
        <dbReference type="ARBA" id="ARBA00022597"/>
    </source>
</evidence>
<evidence type="ECO:0000256" key="5">
    <source>
        <dbReference type="ARBA" id="ARBA00022683"/>
    </source>
</evidence>
<dbReference type="PANTHER" id="PTHR45008:SF1">
    <property type="entry name" value="PTS SYSTEM GLUCOSE-SPECIFIC EIIA COMPONENT"/>
    <property type="match status" value="1"/>
</dbReference>
<protein>
    <submittedName>
        <fullName evidence="8">PTS glucose transporter subunit IIA</fullName>
    </submittedName>
</protein>
<keyword evidence="4" id="KW-0808">Transferase</keyword>
<dbReference type="Pfam" id="PF00358">
    <property type="entry name" value="PTS_EIIA_1"/>
    <property type="match status" value="1"/>
</dbReference>
<dbReference type="GO" id="GO:0016301">
    <property type="term" value="F:kinase activity"/>
    <property type="evidence" value="ECO:0007669"/>
    <property type="project" value="UniProtKB-KW"/>
</dbReference>
<keyword evidence="6" id="KW-0418">Kinase</keyword>
<evidence type="ECO:0000256" key="1">
    <source>
        <dbReference type="ARBA" id="ARBA00004496"/>
    </source>
</evidence>
<keyword evidence="5" id="KW-0598">Phosphotransferase system</keyword>
<dbReference type="KEGG" id="ehn:H9Q80_05870"/>
<sequence length="158" mass="17476">MGLFKKKVKTLYAFTDGQSIPIEDVPDDVFATKMMGDGIAIIPSSGEIYAPCDGEISMVMEHSLHALGIINEDGMELLLHIGLDTVELMGEGFCAHVKKGDYVHKGDLLVTYDATLVKEKGYKDTTMLIVVDPKNHQLVSYHTNKEMHKGTSELLTYK</sequence>
<comment type="subcellular location">
    <subcellularLocation>
        <location evidence="1">Cytoplasm</location>
    </subcellularLocation>
</comment>
<keyword evidence="2" id="KW-0813">Transport</keyword>
<gene>
    <name evidence="8" type="ORF">H9Q80_05870</name>
</gene>
<reference evidence="8 9" key="1">
    <citation type="submission" date="2020-08" db="EMBL/GenBank/DDBJ databases">
        <authorList>
            <person name="Liu C."/>
            <person name="Sun Q."/>
        </authorList>
    </citation>
    <scope>NUCLEOTIDE SEQUENCE [LARGE SCALE GENOMIC DNA]</scope>
    <source>
        <strain evidence="8 9">NSJ-61</strain>
    </source>
</reference>
<dbReference type="GO" id="GO:0005737">
    <property type="term" value="C:cytoplasm"/>
    <property type="evidence" value="ECO:0007669"/>
    <property type="project" value="UniProtKB-SubCell"/>
</dbReference>
<dbReference type="AlphaFoldDB" id="A0A7G9GRP2"/>
<name>A0A7G9GRP2_9FIRM</name>
<evidence type="ECO:0000313" key="9">
    <source>
        <dbReference type="Proteomes" id="UP000515856"/>
    </source>
</evidence>